<gene>
    <name evidence="3" type="ORF">GA0071312_2167</name>
    <name evidence="2" type="ORF">HLUCCO17_01850</name>
</gene>
<dbReference type="EMBL" id="LJSX01000002">
    <property type="protein sequence ID" value="KPQ12329.1"/>
    <property type="molecule type" value="Genomic_DNA"/>
</dbReference>
<evidence type="ECO:0000313" key="5">
    <source>
        <dbReference type="Proteomes" id="UP000182800"/>
    </source>
</evidence>
<dbReference type="EMBL" id="FMBM01000002">
    <property type="protein sequence ID" value="SCC81231.1"/>
    <property type="molecule type" value="Genomic_DNA"/>
</dbReference>
<evidence type="ECO:0000313" key="3">
    <source>
        <dbReference type="EMBL" id="SCC81231.1"/>
    </source>
</evidence>
<evidence type="ECO:0000313" key="2">
    <source>
        <dbReference type="EMBL" id="KPQ12329.1"/>
    </source>
</evidence>
<reference evidence="3 5" key="2">
    <citation type="submission" date="2016-08" db="EMBL/GenBank/DDBJ databases">
        <authorList>
            <person name="Varghese N."/>
            <person name="Submissions Spin"/>
        </authorList>
    </citation>
    <scope>NUCLEOTIDE SEQUENCE [LARGE SCALE GENOMIC DNA]</scope>
    <source>
        <strain evidence="3 5">HL-109</strain>
    </source>
</reference>
<reference evidence="2 4" key="1">
    <citation type="submission" date="2015-09" db="EMBL/GenBank/DDBJ databases">
        <title>Identification and resolution of microdiversity through metagenomic sequencing of parallel consortia.</title>
        <authorList>
            <person name="Nelson W.C."/>
            <person name="Romine M.F."/>
            <person name="Lindemann S.R."/>
        </authorList>
    </citation>
    <scope>NUCLEOTIDE SEQUENCE [LARGE SCALE GENOMIC DNA]</scope>
    <source>
        <strain evidence="2">HL-109</strain>
    </source>
</reference>
<dbReference type="AlphaFoldDB" id="A0A0P7XXJ2"/>
<keyword evidence="5" id="KW-1185">Reference proteome</keyword>
<evidence type="ECO:0000256" key="1">
    <source>
        <dbReference type="SAM" id="MobiDB-lite"/>
    </source>
</evidence>
<dbReference type="Proteomes" id="UP000050497">
    <property type="component" value="Unassembled WGS sequence"/>
</dbReference>
<feature type="region of interest" description="Disordered" evidence="1">
    <location>
        <begin position="49"/>
        <end position="81"/>
    </location>
</feature>
<protein>
    <submittedName>
        <fullName evidence="2">Uncharacterized protein</fullName>
    </submittedName>
</protein>
<dbReference type="RefSeq" id="WP_131817776.1">
    <property type="nucleotide sequence ID" value="NZ_FMBM01000002.1"/>
</dbReference>
<accession>A0A0P7XXJ2</accession>
<feature type="compositionally biased region" description="Basic and acidic residues" evidence="1">
    <location>
        <begin position="49"/>
        <end position="69"/>
    </location>
</feature>
<dbReference type="OrthoDB" id="8454392at2"/>
<name>A0A0P7XXJ2_9HYPH</name>
<organism evidence="2 4">
    <name type="scientific">Saliniramus fredricksonii</name>
    <dbReference type="NCBI Taxonomy" id="1653334"/>
    <lineage>
        <taxon>Bacteria</taxon>
        <taxon>Pseudomonadati</taxon>
        <taxon>Pseudomonadota</taxon>
        <taxon>Alphaproteobacteria</taxon>
        <taxon>Hyphomicrobiales</taxon>
        <taxon>Salinarimonadaceae</taxon>
        <taxon>Saliniramus</taxon>
    </lineage>
</organism>
<dbReference type="Proteomes" id="UP000182800">
    <property type="component" value="Unassembled WGS sequence"/>
</dbReference>
<proteinExistence type="predicted"/>
<evidence type="ECO:0000313" key="4">
    <source>
        <dbReference type="Proteomes" id="UP000050497"/>
    </source>
</evidence>
<comment type="caution">
    <text evidence="2">The sequence shown here is derived from an EMBL/GenBank/DDBJ whole genome shotgun (WGS) entry which is preliminary data.</text>
</comment>
<sequence>MGRPHVHKVHAAASGGAEVVRLADFPKRTARTSDIRTPLGEILLFTGIRYERHTEPTEPDPRGTHEETGPARGSRRRKRRV</sequence>